<dbReference type="RefSeq" id="WP_058756132.1">
    <property type="nucleotide sequence ID" value="NZ_LDTB01000046.1"/>
</dbReference>
<dbReference type="InterPro" id="IPR036291">
    <property type="entry name" value="NAD(P)-bd_dom_sf"/>
</dbReference>
<evidence type="ECO:0000259" key="3">
    <source>
        <dbReference type="SMART" id="SM00829"/>
    </source>
</evidence>
<dbReference type="SUPFAM" id="SSF51735">
    <property type="entry name" value="NAD(P)-binding Rossmann-fold domains"/>
    <property type="match status" value="1"/>
</dbReference>
<dbReference type="InterPro" id="IPR020843">
    <property type="entry name" value="ER"/>
</dbReference>
<accession>A0A147I0J9</accession>
<dbReference type="PANTHER" id="PTHR48106">
    <property type="entry name" value="QUINONE OXIDOREDUCTASE PIG3-RELATED"/>
    <property type="match status" value="1"/>
</dbReference>
<dbReference type="Gene3D" id="3.90.180.10">
    <property type="entry name" value="Medium-chain alcohol dehydrogenases, catalytic domain"/>
    <property type="match status" value="1"/>
</dbReference>
<gene>
    <name evidence="4" type="ORF">NS334_11575</name>
</gene>
<organism evidence="4 5">
    <name type="scientific">Sphingomonas endophytica</name>
    <dbReference type="NCBI Taxonomy" id="869719"/>
    <lineage>
        <taxon>Bacteria</taxon>
        <taxon>Pseudomonadati</taxon>
        <taxon>Pseudomonadota</taxon>
        <taxon>Alphaproteobacteria</taxon>
        <taxon>Sphingomonadales</taxon>
        <taxon>Sphingomonadaceae</taxon>
        <taxon>Sphingomonas</taxon>
    </lineage>
</organism>
<name>A0A147I0J9_9SPHN</name>
<dbReference type="Pfam" id="PF00107">
    <property type="entry name" value="ADH_zinc_N"/>
    <property type="match status" value="1"/>
</dbReference>
<dbReference type="InterPro" id="IPR011032">
    <property type="entry name" value="GroES-like_sf"/>
</dbReference>
<comment type="caution">
    <text evidence="4">The sequence shown here is derived from an EMBL/GenBank/DDBJ whole genome shotgun (WGS) entry which is preliminary data.</text>
</comment>
<dbReference type="GO" id="GO:0016651">
    <property type="term" value="F:oxidoreductase activity, acting on NAD(P)H"/>
    <property type="evidence" value="ECO:0007669"/>
    <property type="project" value="TreeGrafter"/>
</dbReference>
<evidence type="ECO:0000256" key="1">
    <source>
        <dbReference type="ARBA" id="ARBA00022857"/>
    </source>
</evidence>
<dbReference type="PANTHER" id="PTHR48106:SF18">
    <property type="entry name" value="QUINONE OXIDOREDUCTASE PIG3"/>
    <property type="match status" value="1"/>
</dbReference>
<dbReference type="InterPro" id="IPR013149">
    <property type="entry name" value="ADH-like_C"/>
</dbReference>
<evidence type="ECO:0000313" key="5">
    <source>
        <dbReference type="Proteomes" id="UP000074310"/>
    </source>
</evidence>
<feature type="domain" description="Enoyl reductase (ER)" evidence="3">
    <location>
        <begin position="17"/>
        <end position="371"/>
    </location>
</feature>
<dbReference type="AlphaFoldDB" id="A0A147I0J9"/>
<keyword evidence="1" id="KW-0521">NADP</keyword>
<proteinExistence type="predicted"/>
<keyword evidence="2" id="KW-0560">Oxidoreductase</keyword>
<dbReference type="GO" id="GO:0070402">
    <property type="term" value="F:NADPH binding"/>
    <property type="evidence" value="ECO:0007669"/>
    <property type="project" value="TreeGrafter"/>
</dbReference>
<dbReference type="SUPFAM" id="SSF50129">
    <property type="entry name" value="GroES-like"/>
    <property type="match status" value="1"/>
</dbReference>
<evidence type="ECO:0000313" key="4">
    <source>
        <dbReference type="EMBL" id="KTT70885.1"/>
    </source>
</evidence>
<sequence>MSDVKGLELRTTVDADGWLTLDLAEVTHAAPADDELLVRVEAAPINPSDLGLLLGPADVSTLEEIGGGDRPALRFRIPPARLASVRARLGQSLPAGNEGAGTVIAAGAQGQDLIGRKVGMIGGAMFAEYRTIKRRDAVPLPEGASAADGAAMFVNPLTALAFVETTRREGHKAIVHTAAASNLGQMLQKICLADGIPLINIVRSAEQAAILREIGATHVLNSKDDDFRTRLADACAETGATIGFDAIGGGTLGSDILHAMEQAANRTAAAYSRYGSDTFKQLYIYGALDTAPTTLNRLAFGFQWSVSGFLLFPWLQKAGAEVVARMRQRIVDELTTTFASRYTATIGLREALTPDVLRAYERKATGEKYLIDPTR</sequence>
<dbReference type="EMBL" id="LDTB01000046">
    <property type="protein sequence ID" value="KTT70885.1"/>
    <property type="molecule type" value="Genomic_DNA"/>
</dbReference>
<reference evidence="4 5" key="1">
    <citation type="journal article" date="2016" name="Front. Microbiol.">
        <title>Genomic Resource of Rice Seed Associated Bacteria.</title>
        <authorList>
            <person name="Midha S."/>
            <person name="Bansal K."/>
            <person name="Sharma S."/>
            <person name="Kumar N."/>
            <person name="Patil P.P."/>
            <person name="Chaudhry V."/>
            <person name="Patil P.B."/>
        </authorList>
    </citation>
    <scope>NUCLEOTIDE SEQUENCE [LARGE SCALE GENOMIC DNA]</scope>
    <source>
        <strain evidence="4 5">NS334</strain>
    </source>
</reference>
<evidence type="ECO:0000256" key="2">
    <source>
        <dbReference type="ARBA" id="ARBA00023002"/>
    </source>
</evidence>
<dbReference type="CDD" id="cd08291">
    <property type="entry name" value="ETR_like_1"/>
    <property type="match status" value="1"/>
</dbReference>
<dbReference type="Proteomes" id="UP000074310">
    <property type="component" value="Unassembled WGS sequence"/>
</dbReference>
<dbReference type="SMART" id="SM00829">
    <property type="entry name" value="PKS_ER"/>
    <property type="match status" value="1"/>
</dbReference>
<dbReference type="PATRIC" id="fig|869719.3.peg.2258"/>
<protein>
    <submittedName>
        <fullName evidence="4">NADH oxidase</fullName>
    </submittedName>
</protein>
<keyword evidence="5" id="KW-1185">Reference proteome</keyword>
<dbReference type="OrthoDB" id="8629910at2"/>
<dbReference type="Gene3D" id="3.40.50.720">
    <property type="entry name" value="NAD(P)-binding Rossmann-like Domain"/>
    <property type="match status" value="1"/>
</dbReference>